<protein>
    <submittedName>
        <fullName evidence="1">Uncharacterized protein</fullName>
    </submittedName>
</protein>
<reference evidence="1 2" key="1">
    <citation type="submission" date="2020-03" db="EMBL/GenBank/DDBJ databases">
        <title>Draft Genome Sequence of 2-Methylisoborneol Producing Pseudanabaena yagii Strain GIHE-NHR1 Isolated from North Han River in South Korea.</title>
        <authorList>
            <person name="Jeong J."/>
        </authorList>
    </citation>
    <scope>NUCLEOTIDE SEQUENCE [LARGE SCALE GENOMIC DNA]</scope>
    <source>
        <strain evidence="1 2">GIHE-NHR1</strain>
    </source>
</reference>
<organism evidence="1 2">
    <name type="scientific">Pseudanabaena yagii GIHE-NHR1</name>
    <dbReference type="NCBI Taxonomy" id="2722753"/>
    <lineage>
        <taxon>Bacteria</taxon>
        <taxon>Bacillati</taxon>
        <taxon>Cyanobacteriota</taxon>
        <taxon>Cyanophyceae</taxon>
        <taxon>Pseudanabaenales</taxon>
        <taxon>Pseudanabaenaceae</taxon>
        <taxon>Pseudanabaena</taxon>
        <taxon>Pseudanabaena yagii</taxon>
    </lineage>
</organism>
<sequence>MLCHFKQILAVAIISVDFSGTVLTPNIISAQTSIPKTSVVTPQNQMLEQNPLNLTNDQKQQFKALNEKALQLIQEVLTPEQLEKFTAELEKGDRNSAWKAIKLSREQKVSITEINRSTNEEKFAILTTKQRYHLKKRNALFFSK</sequence>
<dbReference type="Proteomes" id="UP000738376">
    <property type="component" value="Unassembled WGS sequence"/>
</dbReference>
<evidence type="ECO:0000313" key="2">
    <source>
        <dbReference type="Proteomes" id="UP000738376"/>
    </source>
</evidence>
<dbReference type="EMBL" id="JAAVJL010000005">
    <property type="protein sequence ID" value="NMF61099.1"/>
    <property type="molecule type" value="Genomic_DNA"/>
</dbReference>
<proteinExistence type="predicted"/>
<accession>A0ABX1LY43</accession>
<evidence type="ECO:0000313" key="1">
    <source>
        <dbReference type="EMBL" id="NMF61099.1"/>
    </source>
</evidence>
<keyword evidence="2" id="KW-1185">Reference proteome</keyword>
<name>A0ABX1LY43_9CYAN</name>
<gene>
    <name evidence="1" type="ORF">HC246_24505</name>
</gene>
<dbReference type="RefSeq" id="WP_169366042.1">
    <property type="nucleotide sequence ID" value="NZ_JAAVJL010000005.1"/>
</dbReference>
<comment type="caution">
    <text evidence="1">The sequence shown here is derived from an EMBL/GenBank/DDBJ whole genome shotgun (WGS) entry which is preliminary data.</text>
</comment>